<keyword evidence="3" id="KW-1185">Reference proteome</keyword>
<dbReference type="Proteomes" id="UP001218218">
    <property type="component" value="Unassembled WGS sequence"/>
</dbReference>
<evidence type="ECO:0000313" key="2">
    <source>
        <dbReference type="EMBL" id="KAJ7301997.1"/>
    </source>
</evidence>
<protein>
    <submittedName>
        <fullName evidence="2">Uncharacterized protein</fullName>
    </submittedName>
</protein>
<comment type="caution">
    <text evidence="2">The sequence shown here is derived from an EMBL/GenBank/DDBJ whole genome shotgun (WGS) entry which is preliminary data.</text>
</comment>
<organism evidence="2 3">
    <name type="scientific">Mycena albidolilacea</name>
    <dbReference type="NCBI Taxonomy" id="1033008"/>
    <lineage>
        <taxon>Eukaryota</taxon>
        <taxon>Fungi</taxon>
        <taxon>Dikarya</taxon>
        <taxon>Basidiomycota</taxon>
        <taxon>Agaricomycotina</taxon>
        <taxon>Agaricomycetes</taxon>
        <taxon>Agaricomycetidae</taxon>
        <taxon>Agaricales</taxon>
        <taxon>Marasmiineae</taxon>
        <taxon>Mycenaceae</taxon>
        <taxon>Mycena</taxon>
    </lineage>
</organism>
<sequence length="263" mass="29008">MLRSCYRPEALVGNDETCDDTFDAWAEAESEGHRCASGLRQSAVVSNANIEGGSANLGAVVRMISGAGETLPAFGGIRAHSTTMATTWSKSVPRCRKGECWGKVGEMMRETREKEHTRDAVKQSRNYTGERTLKWTWQIFMNVSSVHHGNQRYQMFLDLSTQLCGATNRYGATSKLSSPNRKGIQSTSSLYPKKTYTAPSDSLDYDDDIPVYDARHTGFDASVDIDNLRDILPMYKGEIPANSCTAVGYTISNFVKASGRSEE</sequence>
<evidence type="ECO:0000313" key="3">
    <source>
        <dbReference type="Proteomes" id="UP001218218"/>
    </source>
</evidence>
<gene>
    <name evidence="2" type="ORF">DFH08DRAFT_826995</name>
</gene>
<accession>A0AAD6YYW0</accession>
<dbReference type="AlphaFoldDB" id="A0AAD6YYW0"/>
<evidence type="ECO:0000256" key="1">
    <source>
        <dbReference type="SAM" id="MobiDB-lite"/>
    </source>
</evidence>
<dbReference type="EMBL" id="JARIHO010000122">
    <property type="protein sequence ID" value="KAJ7301997.1"/>
    <property type="molecule type" value="Genomic_DNA"/>
</dbReference>
<proteinExistence type="predicted"/>
<feature type="compositionally biased region" description="Polar residues" evidence="1">
    <location>
        <begin position="174"/>
        <end position="190"/>
    </location>
</feature>
<name>A0AAD6YYW0_9AGAR</name>
<reference evidence="2" key="1">
    <citation type="submission" date="2023-03" db="EMBL/GenBank/DDBJ databases">
        <title>Massive genome expansion in bonnet fungi (Mycena s.s.) driven by repeated elements and novel gene families across ecological guilds.</title>
        <authorList>
            <consortium name="Lawrence Berkeley National Laboratory"/>
            <person name="Harder C.B."/>
            <person name="Miyauchi S."/>
            <person name="Viragh M."/>
            <person name="Kuo A."/>
            <person name="Thoen E."/>
            <person name="Andreopoulos B."/>
            <person name="Lu D."/>
            <person name="Skrede I."/>
            <person name="Drula E."/>
            <person name="Henrissat B."/>
            <person name="Morin E."/>
            <person name="Kohler A."/>
            <person name="Barry K."/>
            <person name="LaButti K."/>
            <person name="Morin E."/>
            <person name="Salamov A."/>
            <person name="Lipzen A."/>
            <person name="Mereny Z."/>
            <person name="Hegedus B."/>
            <person name="Baldrian P."/>
            <person name="Stursova M."/>
            <person name="Weitz H."/>
            <person name="Taylor A."/>
            <person name="Grigoriev I.V."/>
            <person name="Nagy L.G."/>
            <person name="Martin F."/>
            <person name="Kauserud H."/>
        </authorList>
    </citation>
    <scope>NUCLEOTIDE SEQUENCE</scope>
    <source>
        <strain evidence="2">CBHHK002</strain>
    </source>
</reference>
<feature type="region of interest" description="Disordered" evidence="1">
    <location>
        <begin position="174"/>
        <end position="195"/>
    </location>
</feature>